<name>A0AAV1DHE5_OLDCO</name>
<dbReference type="GO" id="GO:0005615">
    <property type="term" value="C:extracellular space"/>
    <property type="evidence" value="ECO:0007669"/>
    <property type="project" value="InterPro"/>
</dbReference>
<dbReference type="Gene3D" id="3.30.497.10">
    <property type="entry name" value="Antithrombin, subunit I, domain 2"/>
    <property type="match status" value="1"/>
</dbReference>
<protein>
    <submittedName>
        <fullName evidence="5">OLC1v1005769C1</fullName>
    </submittedName>
</protein>
<feature type="compositionally biased region" description="Pro residues" evidence="3">
    <location>
        <begin position="1"/>
        <end position="10"/>
    </location>
</feature>
<evidence type="ECO:0000256" key="1">
    <source>
        <dbReference type="ARBA" id="ARBA00009500"/>
    </source>
</evidence>
<dbReference type="InterPro" id="IPR023795">
    <property type="entry name" value="Serpin_CS"/>
</dbReference>
<dbReference type="InterPro" id="IPR042185">
    <property type="entry name" value="Serpin_sf_2"/>
</dbReference>
<gene>
    <name evidence="5" type="ORF">OLC1_LOCUS15057</name>
</gene>
<dbReference type="CDD" id="cd02043">
    <property type="entry name" value="serpinP_plants"/>
    <property type="match status" value="1"/>
</dbReference>
<dbReference type="GO" id="GO:0004867">
    <property type="term" value="F:serine-type endopeptidase inhibitor activity"/>
    <property type="evidence" value="ECO:0007669"/>
    <property type="project" value="InterPro"/>
</dbReference>
<dbReference type="InterPro" id="IPR042178">
    <property type="entry name" value="Serpin_sf_1"/>
</dbReference>
<comment type="similarity">
    <text evidence="1 2">Belongs to the serpin family.</text>
</comment>
<dbReference type="SUPFAM" id="SSF56574">
    <property type="entry name" value="Serpins"/>
    <property type="match status" value="1"/>
</dbReference>
<keyword evidence="6" id="KW-1185">Reference proteome</keyword>
<dbReference type="SMART" id="SM00093">
    <property type="entry name" value="SERPIN"/>
    <property type="match status" value="1"/>
</dbReference>
<dbReference type="Gene3D" id="2.30.39.10">
    <property type="entry name" value="Alpha-1-antitrypsin, domain 1"/>
    <property type="match status" value="1"/>
</dbReference>
<evidence type="ECO:0000313" key="6">
    <source>
        <dbReference type="Proteomes" id="UP001161247"/>
    </source>
</evidence>
<dbReference type="InterPro" id="IPR000215">
    <property type="entry name" value="Serpin_fam"/>
</dbReference>
<dbReference type="PANTHER" id="PTHR11461">
    <property type="entry name" value="SERINE PROTEASE INHIBITOR, SERPIN"/>
    <property type="match status" value="1"/>
</dbReference>
<dbReference type="PROSITE" id="PS00284">
    <property type="entry name" value="SERPIN"/>
    <property type="match status" value="1"/>
</dbReference>
<organism evidence="5 6">
    <name type="scientific">Oldenlandia corymbosa var. corymbosa</name>
    <dbReference type="NCBI Taxonomy" id="529605"/>
    <lineage>
        <taxon>Eukaryota</taxon>
        <taxon>Viridiplantae</taxon>
        <taxon>Streptophyta</taxon>
        <taxon>Embryophyta</taxon>
        <taxon>Tracheophyta</taxon>
        <taxon>Spermatophyta</taxon>
        <taxon>Magnoliopsida</taxon>
        <taxon>eudicotyledons</taxon>
        <taxon>Gunneridae</taxon>
        <taxon>Pentapetalae</taxon>
        <taxon>asterids</taxon>
        <taxon>lamiids</taxon>
        <taxon>Gentianales</taxon>
        <taxon>Rubiaceae</taxon>
        <taxon>Rubioideae</taxon>
        <taxon>Spermacoceae</taxon>
        <taxon>Hedyotis-Oldenlandia complex</taxon>
        <taxon>Oldenlandia</taxon>
    </lineage>
</organism>
<evidence type="ECO:0000313" key="5">
    <source>
        <dbReference type="EMBL" id="CAI9106581.1"/>
    </source>
</evidence>
<evidence type="ECO:0000256" key="2">
    <source>
        <dbReference type="RuleBase" id="RU000411"/>
    </source>
</evidence>
<proteinExistence type="inferred from homology"/>
<sequence length="470" mass="52336">MSDYNRPPPIFGFGSNNNQQPPPFSIPPPAADQACPMEICDEGPQQLNNTFMENHSINRASFQEIHSHQNQDFSLNKQFGIYEISVLISNQNDVGVALAKPIILEKMKENADCVFSPLSLNVLLSFVAAGAKGSTQHELLSFLKSTSLEQLNSLSAVLVNSVLVDGSRCGGPRLSFVNGAWVDQSLSFKPEFKNISDNVYKACSEQVDFAKHAEKVRAEVNNWVEKETNGLIKDLIPDNAVNNETRLILANALYFKGVWEQKFEASVTKEHDFLLLNGGTIKVPFMTSWKRQYISVYNGFKVLRLPYQQGQEMNRHFSMYIYLPDYKDGLQDLVQKVVSQSGFFKHHLPREKKLVGDFRIPKFKISYGIEASGVLKYLGLVLPFTEGLDDMVNCNLAVSQVYHKSFIEVNEQGTEAAAASAAVMSFGCAAVAVPEQVVDFVADHPFLFIITEDRTGSLLFMGSVVNPHTS</sequence>
<reference evidence="5" key="1">
    <citation type="submission" date="2023-03" db="EMBL/GenBank/DDBJ databases">
        <authorList>
            <person name="Julca I."/>
        </authorList>
    </citation>
    <scope>NUCLEOTIDE SEQUENCE</scope>
</reference>
<dbReference type="InterPro" id="IPR036186">
    <property type="entry name" value="Serpin_sf"/>
</dbReference>
<evidence type="ECO:0000256" key="3">
    <source>
        <dbReference type="SAM" id="MobiDB-lite"/>
    </source>
</evidence>
<feature type="compositionally biased region" description="Pro residues" evidence="3">
    <location>
        <begin position="20"/>
        <end position="30"/>
    </location>
</feature>
<dbReference type="PANTHER" id="PTHR11461:SF315">
    <property type="entry name" value="SERPIN-Z3-LIKE"/>
    <property type="match status" value="1"/>
</dbReference>
<dbReference type="AlphaFoldDB" id="A0AAV1DHE5"/>
<evidence type="ECO:0000259" key="4">
    <source>
        <dbReference type="SMART" id="SM00093"/>
    </source>
</evidence>
<accession>A0AAV1DHE5</accession>
<feature type="domain" description="Serpin" evidence="4">
    <location>
        <begin position="96"/>
        <end position="467"/>
    </location>
</feature>
<dbReference type="EMBL" id="OX459122">
    <property type="protein sequence ID" value="CAI9106581.1"/>
    <property type="molecule type" value="Genomic_DNA"/>
</dbReference>
<feature type="region of interest" description="Disordered" evidence="3">
    <location>
        <begin position="1"/>
        <end position="31"/>
    </location>
</feature>
<dbReference type="Proteomes" id="UP001161247">
    <property type="component" value="Chromosome 5"/>
</dbReference>
<dbReference type="InterPro" id="IPR023796">
    <property type="entry name" value="Serpin_dom"/>
</dbReference>
<dbReference type="FunFam" id="2.10.310.10:FF:000001">
    <property type="entry name" value="Serpin family A member 1"/>
    <property type="match status" value="1"/>
</dbReference>
<dbReference type="Pfam" id="PF00079">
    <property type="entry name" value="Serpin"/>
    <property type="match status" value="1"/>
</dbReference>